<dbReference type="InterPro" id="IPR013656">
    <property type="entry name" value="PAS_4"/>
</dbReference>
<dbReference type="InterPro" id="IPR036890">
    <property type="entry name" value="HATPase_C_sf"/>
</dbReference>
<evidence type="ECO:0000256" key="1">
    <source>
        <dbReference type="ARBA" id="ARBA00000085"/>
    </source>
</evidence>
<evidence type="ECO:0000259" key="12">
    <source>
        <dbReference type="PROSITE" id="PS50113"/>
    </source>
</evidence>
<dbReference type="InterPro" id="IPR004358">
    <property type="entry name" value="Sig_transdc_His_kin-like_C"/>
</dbReference>
<keyword evidence="9" id="KW-1133">Transmembrane helix</keyword>
<dbReference type="EC" id="2.7.13.3" evidence="2"/>
<comment type="catalytic activity">
    <reaction evidence="1">
        <text>ATP + protein L-histidine = ADP + protein N-phospho-L-histidine.</text>
        <dbReference type="EC" id="2.7.13.3"/>
    </reaction>
</comment>
<dbReference type="InterPro" id="IPR003661">
    <property type="entry name" value="HisK_dim/P_dom"/>
</dbReference>
<evidence type="ECO:0000256" key="3">
    <source>
        <dbReference type="ARBA" id="ARBA00022553"/>
    </source>
</evidence>
<dbReference type="Proteomes" id="UP000240259">
    <property type="component" value="Unassembled WGS sequence"/>
</dbReference>
<feature type="domain" description="Histidine kinase" evidence="10">
    <location>
        <begin position="258"/>
        <end position="474"/>
    </location>
</feature>
<proteinExistence type="predicted"/>
<evidence type="ECO:0000259" key="11">
    <source>
        <dbReference type="PROSITE" id="PS50112"/>
    </source>
</evidence>
<dbReference type="PANTHER" id="PTHR43065:SF10">
    <property type="entry name" value="PEROXIDE STRESS-ACTIVATED HISTIDINE KINASE MAK3"/>
    <property type="match status" value="1"/>
</dbReference>
<evidence type="ECO:0000256" key="9">
    <source>
        <dbReference type="SAM" id="Phobius"/>
    </source>
</evidence>
<evidence type="ECO:0000313" key="14">
    <source>
        <dbReference type="Proteomes" id="UP000240259"/>
    </source>
</evidence>
<feature type="transmembrane region" description="Helical" evidence="9">
    <location>
        <begin position="36"/>
        <end position="53"/>
    </location>
</feature>
<evidence type="ECO:0000313" key="13">
    <source>
        <dbReference type="EMBL" id="PTE11204.1"/>
    </source>
</evidence>
<dbReference type="InterPro" id="IPR036097">
    <property type="entry name" value="HisK_dim/P_sf"/>
</dbReference>
<dbReference type="SUPFAM" id="SSF47384">
    <property type="entry name" value="Homodimeric domain of signal transducing histidine kinase"/>
    <property type="match status" value="1"/>
</dbReference>
<dbReference type="CDD" id="cd00130">
    <property type="entry name" value="PAS"/>
    <property type="match status" value="1"/>
</dbReference>
<keyword evidence="4" id="KW-0808">Transferase</keyword>
<keyword evidence="14" id="KW-1185">Reference proteome</keyword>
<dbReference type="CDD" id="cd00082">
    <property type="entry name" value="HisKA"/>
    <property type="match status" value="1"/>
</dbReference>
<dbReference type="InterPro" id="IPR000700">
    <property type="entry name" value="PAS-assoc_C"/>
</dbReference>
<dbReference type="PANTHER" id="PTHR43065">
    <property type="entry name" value="SENSOR HISTIDINE KINASE"/>
    <property type="match status" value="1"/>
</dbReference>
<evidence type="ECO:0000259" key="10">
    <source>
        <dbReference type="PROSITE" id="PS50109"/>
    </source>
</evidence>
<evidence type="ECO:0000256" key="8">
    <source>
        <dbReference type="ARBA" id="ARBA00023012"/>
    </source>
</evidence>
<evidence type="ECO:0000256" key="6">
    <source>
        <dbReference type="ARBA" id="ARBA00022777"/>
    </source>
</evidence>
<accession>A0A2T4IZW2</accession>
<dbReference type="InterPro" id="IPR005467">
    <property type="entry name" value="His_kinase_dom"/>
</dbReference>
<gene>
    <name evidence="13" type="ORF">C9427_06525</name>
</gene>
<dbReference type="PROSITE" id="PS50113">
    <property type="entry name" value="PAC"/>
    <property type="match status" value="1"/>
</dbReference>
<dbReference type="OrthoDB" id="9795133at2"/>
<dbReference type="RefSeq" id="WP_107648318.1">
    <property type="nucleotide sequence ID" value="NZ_PZJX01000014.1"/>
</dbReference>
<keyword evidence="8" id="KW-0902">Two-component regulatory system</keyword>
<feature type="transmembrane region" description="Helical" evidence="9">
    <location>
        <begin position="60"/>
        <end position="79"/>
    </location>
</feature>
<name>A0A2T4IZW2_9HYPH</name>
<dbReference type="InterPro" id="IPR000014">
    <property type="entry name" value="PAS"/>
</dbReference>
<keyword evidence="9" id="KW-0472">Membrane</keyword>
<dbReference type="SMART" id="SM00388">
    <property type="entry name" value="HisKA"/>
    <property type="match status" value="1"/>
</dbReference>
<dbReference type="InterPro" id="IPR035965">
    <property type="entry name" value="PAS-like_dom_sf"/>
</dbReference>
<dbReference type="NCBIfam" id="TIGR00229">
    <property type="entry name" value="sensory_box"/>
    <property type="match status" value="1"/>
</dbReference>
<feature type="transmembrane region" description="Helical" evidence="9">
    <location>
        <begin position="12"/>
        <end position="30"/>
    </location>
</feature>
<dbReference type="GO" id="GO:0000155">
    <property type="term" value="F:phosphorelay sensor kinase activity"/>
    <property type="evidence" value="ECO:0007669"/>
    <property type="project" value="InterPro"/>
</dbReference>
<reference evidence="13 14" key="1">
    <citation type="submission" date="2018-03" db="EMBL/GenBank/DDBJ databases">
        <title>Genome sequence of the symbiotic type strain Mesorhizobium helmanticense CSLC115NT isolated from Lotus corniculatus nodules.</title>
        <authorList>
            <person name="Sannazzaro A.I."/>
            <person name="Torres Tejerizo G.A."/>
            <person name="Dip D."/>
            <person name="Caballero M."/>
            <person name="Pistorio M."/>
            <person name="Estrella M.J."/>
        </authorList>
    </citation>
    <scope>NUCLEOTIDE SEQUENCE [LARGE SCALE GENOMIC DNA]</scope>
    <source>
        <strain evidence="13 14">CSLC115N</strain>
    </source>
</reference>
<dbReference type="SUPFAM" id="SSF55785">
    <property type="entry name" value="PYP-like sensor domain (PAS domain)"/>
    <property type="match status" value="1"/>
</dbReference>
<dbReference type="SMART" id="SM00387">
    <property type="entry name" value="HATPase_c"/>
    <property type="match status" value="1"/>
</dbReference>
<dbReference type="Pfam" id="PF02518">
    <property type="entry name" value="HATPase_c"/>
    <property type="match status" value="1"/>
</dbReference>
<feature type="domain" description="PAS" evidence="11">
    <location>
        <begin position="114"/>
        <end position="180"/>
    </location>
</feature>
<dbReference type="Gene3D" id="3.30.565.10">
    <property type="entry name" value="Histidine kinase-like ATPase, C-terminal domain"/>
    <property type="match status" value="1"/>
</dbReference>
<dbReference type="PROSITE" id="PS50112">
    <property type="entry name" value="PAS"/>
    <property type="match status" value="1"/>
</dbReference>
<keyword evidence="3" id="KW-0597">Phosphoprotein</keyword>
<evidence type="ECO:0000256" key="2">
    <source>
        <dbReference type="ARBA" id="ARBA00012438"/>
    </source>
</evidence>
<keyword evidence="7" id="KW-0067">ATP-binding</keyword>
<dbReference type="SMART" id="SM00091">
    <property type="entry name" value="PAS"/>
    <property type="match status" value="1"/>
</dbReference>
<evidence type="ECO:0000256" key="5">
    <source>
        <dbReference type="ARBA" id="ARBA00022741"/>
    </source>
</evidence>
<sequence>MRHRLSPPASGNSRLVAPLAILLAAGIFVVDTIDPFSGAVAVLYVVVILLAGTTFRRRGIVLCSFACIALTSLSFWFVHGEEASGGAFSRCLMSIAAIAITTLLVLKNQSTSNDLSEKAQLLDLTHDAIFVRSMGDLITYWNRGAEAIYGWSAEHAAGKSTHQLLQTVFPAKLNEINRQLLSSDRWEGELLHTKRDGSVVVVSSRWSLKKDADGKPLAVLETNTDISQRRRAETEVLKAQAELAHVTRLTTLGELTASIAHEVNQPLAGIVMNGEACLRWIDRDKPDLDEVRSAVKRSIADAQRASDIVHRIRALSKKGDIQMALVDVNEIVNESLVLVQHELIANHITLKLDLANRPLPALGDRIQLQQVLINLLINGIQAMASGNSDLREILVTTSIDESNQANVRIRDSGPGIDPDNARQLFKTFFTTKADGIGMGLSICRSIVESHGGDVWIVPNPGGGAIFQFSLPRVEKDAGS</sequence>
<dbReference type="PRINTS" id="PR00344">
    <property type="entry name" value="BCTRLSENSOR"/>
</dbReference>
<dbReference type="Gene3D" id="1.10.287.130">
    <property type="match status" value="1"/>
</dbReference>
<dbReference type="EMBL" id="PZJX01000014">
    <property type="protein sequence ID" value="PTE11204.1"/>
    <property type="molecule type" value="Genomic_DNA"/>
</dbReference>
<dbReference type="Gene3D" id="3.30.450.20">
    <property type="entry name" value="PAS domain"/>
    <property type="match status" value="1"/>
</dbReference>
<dbReference type="Pfam" id="PF08448">
    <property type="entry name" value="PAS_4"/>
    <property type="match status" value="1"/>
</dbReference>
<evidence type="ECO:0000256" key="7">
    <source>
        <dbReference type="ARBA" id="ARBA00022840"/>
    </source>
</evidence>
<dbReference type="AlphaFoldDB" id="A0A2T4IZW2"/>
<evidence type="ECO:0000256" key="4">
    <source>
        <dbReference type="ARBA" id="ARBA00022679"/>
    </source>
</evidence>
<dbReference type="PROSITE" id="PS50109">
    <property type="entry name" value="HIS_KIN"/>
    <property type="match status" value="1"/>
</dbReference>
<dbReference type="Pfam" id="PF00512">
    <property type="entry name" value="HisKA"/>
    <property type="match status" value="1"/>
</dbReference>
<feature type="domain" description="PAC" evidence="12">
    <location>
        <begin position="184"/>
        <end position="238"/>
    </location>
</feature>
<organism evidence="13 14">
    <name type="scientific">Mesorhizobium helmanticense</name>
    <dbReference type="NCBI Taxonomy" id="1776423"/>
    <lineage>
        <taxon>Bacteria</taxon>
        <taxon>Pseudomonadati</taxon>
        <taxon>Pseudomonadota</taxon>
        <taxon>Alphaproteobacteria</taxon>
        <taxon>Hyphomicrobiales</taxon>
        <taxon>Phyllobacteriaceae</taxon>
        <taxon>Mesorhizobium</taxon>
    </lineage>
</organism>
<keyword evidence="5" id="KW-0547">Nucleotide-binding</keyword>
<dbReference type="GO" id="GO:0005524">
    <property type="term" value="F:ATP binding"/>
    <property type="evidence" value="ECO:0007669"/>
    <property type="project" value="UniProtKB-KW"/>
</dbReference>
<protein>
    <recommendedName>
        <fullName evidence="2">histidine kinase</fullName>
        <ecNumber evidence="2">2.7.13.3</ecNumber>
    </recommendedName>
</protein>
<keyword evidence="6 13" id="KW-0418">Kinase</keyword>
<comment type="caution">
    <text evidence="13">The sequence shown here is derived from an EMBL/GenBank/DDBJ whole genome shotgun (WGS) entry which is preliminary data.</text>
</comment>
<dbReference type="InterPro" id="IPR003594">
    <property type="entry name" value="HATPase_dom"/>
</dbReference>
<dbReference type="SUPFAM" id="SSF55874">
    <property type="entry name" value="ATPase domain of HSP90 chaperone/DNA topoisomerase II/histidine kinase"/>
    <property type="match status" value="1"/>
</dbReference>
<keyword evidence="9" id="KW-0812">Transmembrane</keyword>